<dbReference type="AlphaFoldDB" id="A0A251X6Y7"/>
<evidence type="ECO:0000313" key="3">
    <source>
        <dbReference type="EMBL" id="OUD13838.1"/>
    </source>
</evidence>
<name>A0A251X6Y7_9GAMM</name>
<keyword evidence="4" id="KW-1185">Reference proteome</keyword>
<gene>
    <name evidence="3" type="ORF">TPSD3_05685</name>
</gene>
<dbReference type="Pfam" id="PF01381">
    <property type="entry name" value="HTH_3"/>
    <property type="match status" value="1"/>
</dbReference>
<dbReference type="EMBL" id="MSLT01000012">
    <property type="protein sequence ID" value="OUD13838.1"/>
    <property type="molecule type" value="Genomic_DNA"/>
</dbReference>
<dbReference type="PANTHER" id="PTHR46558:SF4">
    <property type="entry name" value="DNA-BIDING PHAGE PROTEIN"/>
    <property type="match status" value="1"/>
</dbReference>
<comment type="caution">
    <text evidence="3">The sequence shown here is derived from an EMBL/GenBank/DDBJ whole genome shotgun (WGS) entry which is preliminary data.</text>
</comment>
<dbReference type="PANTHER" id="PTHR46558">
    <property type="entry name" value="TRACRIPTIONAL REGULATORY PROTEIN-RELATED-RELATED"/>
    <property type="match status" value="1"/>
</dbReference>
<dbReference type="SMART" id="SM00530">
    <property type="entry name" value="HTH_XRE"/>
    <property type="match status" value="1"/>
</dbReference>
<dbReference type="Proteomes" id="UP000194798">
    <property type="component" value="Unassembled WGS sequence"/>
</dbReference>
<sequence>MQLHEKLKVMRLCKNWSQEEMADKLGYSVNGYAKIERGETDLKLEKLSHISDILGIELQQLLGLNEKNIFNIIDNSPPQGSQSCNVYLTESQCAHELEKYKLLLQERDKEINYLKQEIEYLKEFVSLLKNNPS</sequence>
<dbReference type="OrthoDB" id="5625539at2"/>
<accession>A0A251X6Y7</accession>
<dbReference type="InterPro" id="IPR001387">
    <property type="entry name" value="Cro/C1-type_HTH"/>
</dbReference>
<evidence type="ECO:0000259" key="2">
    <source>
        <dbReference type="PROSITE" id="PS50943"/>
    </source>
</evidence>
<dbReference type="PROSITE" id="PS50943">
    <property type="entry name" value="HTH_CROC1"/>
    <property type="match status" value="1"/>
</dbReference>
<reference evidence="3 4" key="1">
    <citation type="submission" date="2016-12" db="EMBL/GenBank/DDBJ databases">
        <title>Thioflexothrix psekupsii D3 genome sequencing and assembly.</title>
        <authorList>
            <person name="Fomenkov A."/>
            <person name="Vincze T."/>
            <person name="Grabovich M."/>
            <person name="Anton B.P."/>
            <person name="Dubinina G."/>
            <person name="Orlova M."/>
            <person name="Belousova E."/>
            <person name="Roberts R.J."/>
        </authorList>
    </citation>
    <scope>NUCLEOTIDE SEQUENCE [LARGE SCALE GENOMIC DNA]</scope>
    <source>
        <strain evidence="3">D3</strain>
    </source>
</reference>
<proteinExistence type="predicted"/>
<keyword evidence="1" id="KW-0238">DNA-binding</keyword>
<dbReference type="RefSeq" id="WP_086487619.1">
    <property type="nucleotide sequence ID" value="NZ_MSLT01000012.1"/>
</dbReference>
<dbReference type="InterPro" id="IPR010982">
    <property type="entry name" value="Lambda_DNA-bd_dom_sf"/>
</dbReference>
<dbReference type="CDD" id="cd00093">
    <property type="entry name" value="HTH_XRE"/>
    <property type="match status" value="1"/>
</dbReference>
<evidence type="ECO:0000313" key="4">
    <source>
        <dbReference type="Proteomes" id="UP000194798"/>
    </source>
</evidence>
<dbReference type="Gene3D" id="1.10.260.40">
    <property type="entry name" value="lambda repressor-like DNA-binding domains"/>
    <property type="match status" value="1"/>
</dbReference>
<dbReference type="SUPFAM" id="SSF47413">
    <property type="entry name" value="lambda repressor-like DNA-binding domains"/>
    <property type="match status" value="1"/>
</dbReference>
<feature type="domain" description="HTH cro/C1-type" evidence="2">
    <location>
        <begin position="7"/>
        <end position="61"/>
    </location>
</feature>
<dbReference type="GO" id="GO:0003677">
    <property type="term" value="F:DNA binding"/>
    <property type="evidence" value="ECO:0007669"/>
    <property type="project" value="UniProtKB-KW"/>
</dbReference>
<evidence type="ECO:0000256" key="1">
    <source>
        <dbReference type="ARBA" id="ARBA00023125"/>
    </source>
</evidence>
<protein>
    <recommendedName>
        <fullName evidence="2">HTH cro/C1-type domain-containing protein</fullName>
    </recommendedName>
</protein>
<organism evidence="3 4">
    <name type="scientific">Thioflexithrix psekupsensis</name>
    <dbReference type="NCBI Taxonomy" id="1570016"/>
    <lineage>
        <taxon>Bacteria</taxon>
        <taxon>Pseudomonadati</taxon>
        <taxon>Pseudomonadota</taxon>
        <taxon>Gammaproteobacteria</taxon>
        <taxon>Thiotrichales</taxon>
        <taxon>Thioflexithrix</taxon>
    </lineage>
</organism>